<evidence type="ECO:0000313" key="2">
    <source>
        <dbReference type="EMBL" id="RMY27747.1"/>
    </source>
</evidence>
<dbReference type="Proteomes" id="UP000276864">
    <property type="component" value="Unassembled WGS sequence"/>
</dbReference>
<evidence type="ECO:0000313" key="3">
    <source>
        <dbReference type="Proteomes" id="UP000276864"/>
    </source>
</evidence>
<evidence type="ECO:0000256" key="1">
    <source>
        <dbReference type="SAM" id="MobiDB-lite"/>
    </source>
</evidence>
<dbReference type="AlphaFoldDB" id="A0A3M7AJX6"/>
<proteinExistence type="predicted"/>
<feature type="region of interest" description="Disordered" evidence="1">
    <location>
        <begin position="1"/>
        <end position="32"/>
    </location>
</feature>
<sequence length="562" mass="60610">MSPSHDKPTMLTPPPSTVDSDTSPTSTSVSAALTSNAVKPDLKKIAWEKAERMFSSMTAAQRQEKEAALLHNPAYSHLQTGAGVSRLKNFLASTMHSVLIEQAEMVENYSRQVPANHKGAQTSAPMQPTSSSIPRQPLFSQQTPKSSAIPSKQPSSVAASFSRPVLPRPHILQPGAKQHATARLAQPQEQQARVEVARYIQSGGATRAARLCNHHVTQLHELQLWGSAPDKSTFKPAEPCTPAVFNESITRETALMPMCAVCSLREGAITPVGKGPKGEIVFQKQIVDTCTCGTSIFNGDCWMCETGRIEAAKRLAIMQRGIGSHNGNSAAAAASSVLRCACGQQVMSPEFARRPRHTGISTVGGVIFRDGSAAIKELRDAFTGLPLPSAAKTSGQSFLVPQDQNSPSEEIGNTKKRKANQTSSFDAPAPKRTSQQPANLRKKAIQRPPPGHVLLFADAPENENAATALANMGLRIDLTSCPRETMSPTLRLRKLLDSNKDFVFDNRNCQLAKALVCCGFSAEEAMSLYRPVWDQSGPAARVDLVLDVMGMIDWPNCLDRCA</sequence>
<organism evidence="2 3">
    <name type="scientific">Hortaea werneckii</name>
    <name type="common">Black yeast</name>
    <name type="synonym">Cladosporium werneckii</name>
    <dbReference type="NCBI Taxonomy" id="91943"/>
    <lineage>
        <taxon>Eukaryota</taxon>
        <taxon>Fungi</taxon>
        <taxon>Dikarya</taxon>
        <taxon>Ascomycota</taxon>
        <taxon>Pezizomycotina</taxon>
        <taxon>Dothideomycetes</taxon>
        <taxon>Dothideomycetidae</taxon>
        <taxon>Mycosphaerellales</taxon>
        <taxon>Teratosphaeriaceae</taxon>
        <taxon>Hortaea</taxon>
    </lineage>
</organism>
<feature type="compositionally biased region" description="Polar residues" evidence="1">
    <location>
        <begin position="393"/>
        <end position="408"/>
    </location>
</feature>
<name>A0A3M7AJX6_HORWE</name>
<reference evidence="2 3" key="1">
    <citation type="journal article" date="2018" name="BMC Genomics">
        <title>Genomic evidence for intraspecific hybridization in a clonal and extremely halotolerant yeast.</title>
        <authorList>
            <person name="Gostincar C."/>
            <person name="Stajich J.E."/>
            <person name="Zupancic J."/>
            <person name="Zalar P."/>
            <person name="Gunde-Cimerman N."/>
        </authorList>
    </citation>
    <scope>NUCLEOTIDE SEQUENCE [LARGE SCALE GENOMIC DNA]</scope>
    <source>
        <strain evidence="2 3">EXF-6651</strain>
    </source>
</reference>
<comment type="caution">
    <text evidence="2">The sequence shown here is derived from an EMBL/GenBank/DDBJ whole genome shotgun (WGS) entry which is preliminary data.</text>
</comment>
<accession>A0A3M7AJX6</accession>
<feature type="compositionally biased region" description="Polar residues" evidence="1">
    <location>
        <begin position="117"/>
        <end position="159"/>
    </location>
</feature>
<feature type="region of interest" description="Disordered" evidence="1">
    <location>
        <begin position="393"/>
        <end position="445"/>
    </location>
</feature>
<feature type="compositionally biased region" description="Low complexity" evidence="1">
    <location>
        <begin position="17"/>
        <end position="32"/>
    </location>
</feature>
<dbReference type="EMBL" id="QWIM01001205">
    <property type="protein sequence ID" value="RMY27747.1"/>
    <property type="molecule type" value="Genomic_DNA"/>
</dbReference>
<protein>
    <submittedName>
        <fullName evidence="2">Uncharacterized protein</fullName>
    </submittedName>
</protein>
<feature type="region of interest" description="Disordered" evidence="1">
    <location>
        <begin position="117"/>
        <end position="189"/>
    </location>
</feature>
<gene>
    <name evidence="2" type="ORF">D0866_09926</name>
</gene>